<dbReference type="InterPro" id="IPR055259">
    <property type="entry name" value="YkvP/CgeB_Glyco_trans-like"/>
</dbReference>
<dbReference type="CDD" id="cd00761">
    <property type="entry name" value="Glyco_tranf_GTA_type"/>
    <property type="match status" value="1"/>
</dbReference>
<dbReference type="EMBL" id="JAUOQI010000012">
    <property type="protein sequence ID" value="MDO6578830.1"/>
    <property type="molecule type" value="Genomic_DNA"/>
</dbReference>
<feature type="domain" description="Spore protein YkvP/CgeB glycosyl transferase-like" evidence="4">
    <location>
        <begin position="654"/>
        <end position="762"/>
    </location>
</feature>
<evidence type="ECO:0000259" key="2">
    <source>
        <dbReference type="Pfam" id="PF00534"/>
    </source>
</evidence>
<dbReference type="InterPro" id="IPR001296">
    <property type="entry name" value="Glyco_trans_1"/>
</dbReference>
<evidence type="ECO:0000259" key="4">
    <source>
        <dbReference type="Pfam" id="PF13524"/>
    </source>
</evidence>
<dbReference type="Gene3D" id="3.90.550.10">
    <property type="entry name" value="Spore Coat Polysaccharide Biosynthesis Protein SpsA, Chain A"/>
    <property type="match status" value="1"/>
</dbReference>
<dbReference type="Pfam" id="PF00534">
    <property type="entry name" value="Glycos_transf_1"/>
    <property type="match status" value="1"/>
</dbReference>
<dbReference type="SUPFAM" id="SSF53756">
    <property type="entry name" value="UDP-Glycosyltransferase/glycogen phosphorylase"/>
    <property type="match status" value="2"/>
</dbReference>
<comment type="caution">
    <text evidence="6">The sequence shown here is derived from an EMBL/GenBank/DDBJ whole genome shotgun (WGS) entry which is preliminary data.</text>
</comment>
<sequence>MDLAQDRLTEVASSLAAFELNPIKRHIAGRIAYIVSHGASYASNGYAIRTQGVAEALNMKGFETLCFVRPGRPWELDDSAKVNTQEVVNGVRYIHAGKDGIFLPESEEDFLRKSVDYYVQMFQLFRPQFVMAGSDYKVGLPALVAASQLNLPFFNEVRGFWELSQAARQPSYDDSDEYVAQSARDTFVAAHSTAVFTLNETMKQELIGRGVKSESIQLVPNGLAGIPQPNNDLQDLRESLGIDENDKVIGYIGSFNAYEGIEDLIEAVSELNAAEQTVKLLLVGDASAITKLGESTKSADSTPWLIRTGRVPHDEITKYFSIIDTVVIPRRSERVCTIVPPMKIVEALSFGKKVVVSNVPPLSEYAENFDSVLSFNAGSVKSLLSTLKLSLTLSEPQPVTNLLFSNHVEVMVKEFNKRAEKNNAKRSTANAVMPKSPAFDIKKPKLRAISIMDEISEECWRYEMTSYPISRANYAEQIASSTANFCFLESCWKGNKGTWEYAFTSPGLKHNNAQALLDLIPQVKQKMPIVFWNKEDPMHYDKYLPIAKYADVIFTTDSEKVDNYKADVPEADVYAVPFAAQQKICNPSGRFKSESESVCFAGSYYGVGHDERKRQMDALLPSIIEFEGAIYDRMSKIDSDRYKFPPQYTPFIRDAVPFTEVVQLYKRFKVFLNVNTIVESPTMMSRRVYELLACGTPVVSTPSKAIKEQFSGIVQVAKDADEANVIIERLLTDEHYWEKTSHLGYREVMTKHTYAHRLVNIEKAIGIKNEREAPLVSIITCTRRPEMIDRIVTNMVRQNHANIELILVLQEFSQSQAEELIGKLKSADSNIERVIAIINDSEETLGERFNRAAEKANGEYIAKMDDDDFYFANYLKDMLIPFTFGDYAMVGKKELYMYLSGSQKLIKRFPGMKHQTADFVAGPTFVIKKEVFDKVKFESRNTGEDSSFVRNLKSAGYKIYAADPFNFIQFRADPKNHTWVVPDEEILAGNQTVEIADFLDESKVDF</sequence>
<reference evidence="6" key="1">
    <citation type="submission" date="2023-07" db="EMBL/GenBank/DDBJ databases">
        <title>Genome content predicts the carbon catabolic preferences of heterotrophic bacteria.</title>
        <authorList>
            <person name="Gralka M."/>
        </authorList>
    </citation>
    <scope>NUCLEOTIDE SEQUENCE</scope>
    <source>
        <strain evidence="6">F2M12</strain>
    </source>
</reference>
<keyword evidence="1 6" id="KW-0808">Transferase</keyword>
<dbReference type="GO" id="GO:0009103">
    <property type="term" value="P:lipopolysaccharide biosynthetic process"/>
    <property type="evidence" value="ECO:0007669"/>
    <property type="project" value="TreeGrafter"/>
</dbReference>
<dbReference type="PANTHER" id="PTHR46401:SF2">
    <property type="entry name" value="GLYCOSYLTRANSFERASE WBBK-RELATED"/>
    <property type="match status" value="1"/>
</dbReference>
<dbReference type="PANTHER" id="PTHR46401">
    <property type="entry name" value="GLYCOSYLTRANSFERASE WBBK-RELATED"/>
    <property type="match status" value="1"/>
</dbReference>
<dbReference type="Gene3D" id="3.40.50.2000">
    <property type="entry name" value="Glycogen Phosphorylase B"/>
    <property type="match status" value="3"/>
</dbReference>
<dbReference type="Pfam" id="PF00535">
    <property type="entry name" value="Glycos_transf_2"/>
    <property type="match status" value="1"/>
</dbReference>
<keyword evidence="6" id="KW-0328">Glycosyltransferase</keyword>
<dbReference type="RefSeq" id="WP_303538750.1">
    <property type="nucleotide sequence ID" value="NZ_JAUOQI010000012.1"/>
</dbReference>
<feature type="domain" description="Glycosyltransferase 2-like" evidence="3">
    <location>
        <begin position="778"/>
        <end position="890"/>
    </location>
</feature>
<evidence type="ECO:0000256" key="1">
    <source>
        <dbReference type="ARBA" id="ARBA00022679"/>
    </source>
</evidence>
<dbReference type="Proteomes" id="UP001170717">
    <property type="component" value="Unassembled WGS sequence"/>
</dbReference>
<gene>
    <name evidence="6" type="ORF">Q4527_15600</name>
</gene>
<proteinExistence type="predicted"/>
<dbReference type="Pfam" id="PF13524">
    <property type="entry name" value="Glyco_trans_1_2"/>
    <property type="match status" value="1"/>
</dbReference>
<evidence type="ECO:0000259" key="3">
    <source>
        <dbReference type="Pfam" id="PF00535"/>
    </source>
</evidence>
<evidence type="ECO:0000259" key="5">
    <source>
        <dbReference type="Pfam" id="PF13579"/>
    </source>
</evidence>
<dbReference type="EC" id="2.4.-.-" evidence="6"/>
<dbReference type="AlphaFoldDB" id="A0AAW7Z233"/>
<dbReference type="SUPFAM" id="SSF53448">
    <property type="entry name" value="Nucleotide-diphospho-sugar transferases"/>
    <property type="match status" value="1"/>
</dbReference>
<dbReference type="CDD" id="cd03801">
    <property type="entry name" value="GT4_PimA-like"/>
    <property type="match status" value="1"/>
</dbReference>
<dbReference type="GO" id="GO:0016757">
    <property type="term" value="F:glycosyltransferase activity"/>
    <property type="evidence" value="ECO:0007669"/>
    <property type="project" value="UniProtKB-KW"/>
</dbReference>
<organism evidence="6 7">
    <name type="scientific">Alteromonas stellipolaris</name>
    <dbReference type="NCBI Taxonomy" id="233316"/>
    <lineage>
        <taxon>Bacteria</taxon>
        <taxon>Pseudomonadati</taxon>
        <taxon>Pseudomonadota</taxon>
        <taxon>Gammaproteobacteria</taxon>
        <taxon>Alteromonadales</taxon>
        <taxon>Alteromonadaceae</taxon>
        <taxon>Alteromonas/Salinimonas group</taxon>
        <taxon>Alteromonas</taxon>
    </lineage>
</organism>
<evidence type="ECO:0000313" key="7">
    <source>
        <dbReference type="Proteomes" id="UP001170717"/>
    </source>
</evidence>
<protein>
    <submittedName>
        <fullName evidence="6">Glycosyltransferase</fullName>
        <ecNumber evidence="6">2.4.-.-</ecNumber>
    </submittedName>
</protein>
<dbReference type="InterPro" id="IPR001173">
    <property type="entry name" value="Glyco_trans_2-like"/>
</dbReference>
<feature type="domain" description="Glycosyl transferase family 1" evidence="2">
    <location>
        <begin position="235"/>
        <end position="388"/>
    </location>
</feature>
<name>A0AAW7Z233_9ALTE</name>
<dbReference type="InterPro" id="IPR029044">
    <property type="entry name" value="Nucleotide-diphossugar_trans"/>
</dbReference>
<dbReference type="InterPro" id="IPR028098">
    <property type="entry name" value="Glyco_trans_4-like_N"/>
</dbReference>
<feature type="domain" description="Glycosyltransferase subfamily 4-like N-terminal" evidence="5">
    <location>
        <begin position="44"/>
        <end position="222"/>
    </location>
</feature>
<evidence type="ECO:0000313" key="6">
    <source>
        <dbReference type="EMBL" id="MDO6578830.1"/>
    </source>
</evidence>
<dbReference type="Pfam" id="PF13579">
    <property type="entry name" value="Glyco_trans_4_4"/>
    <property type="match status" value="1"/>
</dbReference>
<accession>A0AAW7Z233</accession>